<gene>
    <name evidence="2" type="ORF">QO012_004290</name>
</gene>
<dbReference type="Pfam" id="PF05168">
    <property type="entry name" value="HEPN"/>
    <property type="match status" value="1"/>
</dbReference>
<evidence type="ECO:0000313" key="2">
    <source>
        <dbReference type="EMBL" id="MDQ0449768.1"/>
    </source>
</evidence>
<reference evidence="2 3" key="1">
    <citation type="submission" date="2023-07" db="EMBL/GenBank/DDBJ databases">
        <title>Genomic Encyclopedia of Type Strains, Phase IV (KMG-IV): sequencing the most valuable type-strain genomes for metagenomic binning, comparative biology and taxonomic classification.</title>
        <authorList>
            <person name="Goeker M."/>
        </authorList>
    </citation>
    <scope>NUCLEOTIDE SEQUENCE [LARGE SCALE GENOMIC DNA]</scope>
    <source>
        <strain evidence="2 3">DSM 19013</strain>
    </source>
</reference>
<organism evidence="2 3">
    <name type="scientific">Methylobacterium aerolatum</name>
    <dbReference type="NCBI Taxonomy" id="418708"/>
    <lineage>
        <taxon>Bacteria</taxon>
        <taxon>Pseudomonadati</taxon>
        <taxon>Pseudomonadota</taxon>
        <taxon>Alphaproteobacteria</taxon>
        <taxon>Hyphomicrobiales</taxon>
        <taxon>Methylobacteriaceae</taxon>
        <taxon>Methylobacterium</taxon>
    </lineage>
</organism>
<dbReference type="SUPFAM" id="SSF81301">
    <property type="entry name" value="Nucleotidyltransferase"/>
    <property type="match status" value="1"/>
</dbReference>
<dbReference type="Proteomes" id="UP001231124">
    <property type="component" value="Unassembled WGS sequence"/>
</dbReference>
<sequence length="306" mass="35410">MLFEDRLAHLPAHKRRDLARAAQILFEECDQAQKGKLTAARKRGRILKVILFGSHARGGWVEDRRSGYFSDYDLLLVVNDERLAGDFDVWDKARDRFIQHEMAKGFSTATVSLIVHSLHDVNDQLARGRPFFVDIVREGIVLFEAEGHPFAKPGPLTEEDRRIEAWNNFDKWFEAAGRRFKIAKFALAENFTNQAAFDLHQVTEELFHCTLLTLTLYSPKLHALRRLRPIAEGVAPRLVEAWPRNTRFARRCFNLLHDAYVKARYSPHYAISREELAWLVERIEIMSRLVSEIGLDHLGRRPDGPE</sequence>
<feature type="domain" description="HEPN" evidence="1">
    <location>
        <begin position="173"/>
        <end position="293"/>
    </location>
</feature>
<dbReference type="InterPro" id="IPR043519">
    <property type="entry name" value="NT_sf"/>
</dbReference>
<dbReference type="SUPFAM" id="SSF81593">
    <property type="entry name" value="Nucleotidyltransferase substrate binding subunit/domain"/>
    <property type="match status" value="1"/>
</dbReference>
<dbReference type="PROSITE" id="PS50910">
    <property type="entry name" value="HEPN"/>
    <property type="match status" value="1"/>
</dbReference>
<evidence type="ECO:0000259" key="1">
    <source>
        <dbReference type="PROSITE" id="PS50910"/>
    </source>
</evidence>
<dbReference type="EMBL" id="JAUSVP010000017">
    <property type="protein sequence ID" value="MDQ0449768.1"/>
    <property type="molecule type" value="Genomic_DNA"/>
</dbReference>
<evidence type="ECO:0000313" key="3">
    <source>
        <dbReference type="Proteomes" id="UP001231124"/>
    </source>
</evidence>
<name>A0ABU0I574_9HYPH</name>
<dbReference type="PANTHER" id="PTHR33933:SF1">
    <property type="entry name" value="PROTEIN ADENYLYLTRANSFERASE MNTA-RELATED"/>
    <property type="match status" value="1"/>
</dbReference>
<comment type="caution">
    <text evidence="2">The sequence shown here is derived from an EMBL/GenBank/DDBJ whole genome shotgun (WGS) entry which is preliminary data.</text>
</comment>
<dbReference type="SMART" id="SM00748">
    <property type="entry name" value="HEPN"/>
    <property type="match status" value="1"/>
</dbReference>
<dbReference type="RefSeq" id="WP_238207424.1">
    <property type="nucleotide sequence ID" value="NZ_BPQE01000034.1"/>
</dbReference>
<protein>
    <submittedName>
        <fullName evidence="2">Nucleotidyltransferase/HEPN domain-containing protein</fullName>
    </submittedName>
</protein>
<keyword evidence="3" id="KW-1185">Reference proteome</keyword>
<dbReference type="PANTHER" id="PTHR33933">
    <property type="entry name" value="NUCLEOTIDYLTRANSFERASE"/>
    <property type="match status" value="1"/>
</dbReference>
<dbReference type="CDD" id="cd05403">
    <property type="entry name" value="NT_KNTase_like"/>
    <property type="match status" value="1"/>
</dbReference>
<dbReference type="Gene3D" id="1.20.120.330">
    <property type="entry name" value="Nucleotidyltransferases domain 2"/>
    <property type="match status" value="1"/>
</dbReference>
<accession>A0ABU0I574</accession>
<dbReference type="InterPro" id="IPR052548">
    <property type="entry name" value="Type_VII_TA_antitoxin"/>
</dbReference>
<proteinExistence type="predicted"/>
<dbReference type="InterPro" id="IPR007842">
    <property type="entry name" value="HEPN_dom"/>
</dbReference>
<dbReference type="Gene3D" id="3.30.460.10">
    <property type="entry name" value="Beta Polymerase, domain 2"/>
    <property type="match status" value="1"/>
</dbReference>